<organism evidence="2 3">
    <name type="scientific">Amycolatopsis lexingtonensis</name>
    <dbReference type="NCBI Taxonomy" id="218822"/>
    <lineage>
        <taxon>Bacteria</taxon>
        <taxon>Bacillati</taxon>
        <taxon>Actinomycetota</taxon>
        <taxon>Actinomycetes</taxon>
        <taxon>Pseudonocardiales</taxon>
        <taxon>Pseudonocardiaceae</taxon>
        <taxon>Amycolatopsis</taxon>
    </lineage>
</organism>
<sequence length="237" mass="24682">MRNTSPPNAALLAFAAVQAGLLVSAAPAVTARIRGRLARVNAPVLALYLWHMVPVVVVALVGYPLGLFPRPHLGSPGWWAFRVPWLLLLAAVMAAGLALLAAVRKVSARWQPAVGQRAGPVLLVGVGVMTFALFRFALHGFAPDGRFPAGTALLYLIGAGLVTSAAERSLVTSTGADERHQMRAQGAVSAPSDAIPPIDRRDDGELVAVGSPGSASTENYGIDSVRGVGDCMCAGFW</sequence>
<feature type="transmembrane region" description="Helical" evidence="1">
    <location>
        <begin position="79"/>
        <end position="101"/>
    </location>
</feature>
<keyword evidence="3" id="KW-1185">Reference proteome</keyword>
<accession>A0ABR9HZK5</accession>
<dbReference type="RefSeq" id="WP_211299840.1">
    <property type="nucleotide sequence ID" value="NZ_JADBEG010000001.1"/>
</dbReference>
<feature type="transmembrane region" description="Helical" evidence="1">
    <location>
        <begin position="121"/>
        <end position="138"/>
    </location>
</feature>
<dbReference type="Proteomes" id="UP000631670">
    <property type="component" value="Unassembled WGS sequence"/>
</dbReference>
<keyword evidence="1" id="KW-1133">Transmembrane helix</keyword>
<keyword evidence="1" id="KW-0472">Membrane</keyword>
<evidence type="ECO:0000256" key="1">
    <source>
        <dbReference type="SAM" id="Phobius"/>
    </source>
</evidence>
<dbReference type="EMBL" id="JADBEG010000001">
    <property type="protein sequence ID" value="MBE1496356.1"/>
    <property type="molecule type" value="Genomic_DNA"/>
</dbReference>
<name>A0ABR9HZK5_9PSEU</name>
<evidence type="ECO:0000313" key="2">
    <source>
        <dbReference type="EMBL" id="MBE1496356.1"/>
    </source>
</evidence>
<evidence type="ECO:0000313" key="3">
    <source>
        <dbReference type="Proteomes" id="UP000631670"/>
    </source>
</evidence>
<keyword evidence="1" id="KW-0812">Transmembrane</keyword>
<protein>
    <submittedName>
        <fullName evidence="2">Uncharacterized protein</fullName>
    </submittedName>
</protein>
<gene>
    <name evidence="2" type="ORF">H4696_003456</name>
</gene>
<feature type="transmembrane region" description="Helical" evidence="1">
    <location>
        <begin position="47"/>
        <end position="67"/>
    </location>
</feature>
<reference evidence="2 3" key="1">
    <citation type="submission" date="2020-10" db="EMBL/GenBank/DDBJ databases">
        <title>Sequencing the genomes of 1000 actinobacteria strains.</title>
        <authorList>
            <person name="Klenk H.-P."/>
        </authorList>
    </citation>
    <scope>NUCLEOTIDE SEQUENCE [LARGE SCALE GENOMIC DNA]</scope>
    <source>
        <strain evidence="2 3">DSM 44653</strain>
    </source>
</reference>
<proteinExistence type="predicted"/>
<comment type="caution">
    <text evidence="2">The sequence shown here is derived from an EMBL/GenBank/DDBJ whole genome shotgun (WGS) entry which is preliminary data.</text>
</comment>